<dbReference type="InterPro" id="IPR015413">
    <property type="entry name" value="Methionyl/Leucyl_tRNA_Synth"/>
</dbReference>
<evidence type="ECO:0000256" key="2">
    <source>
        <dbReference type="ARBA" id="ARBA00013164"/>
    </source>
</evidence>
<dbReference type="Pfam" id="PF08264">
    <property type="entry name" value="Anticodon_1"/>
    <property type="match status" value="1"/>
</dbReference>
<dbReference type="AlphaFoldDB" id="A0A1I7SSN8"/>
<proteinExistence type="inferred from homology"/>
<dbReference type="Gene3D" id="3.40.50.620">
    <property type="entry name" value="HUPs"/>
    <property type="match status" value="1"/>
</dbReference>
<dbReference type="Pfam" id="PF24810">
    <property type="entry name" value="RBD_LARS1"/>
    <property type="match status" value="1"/>
</dbReference>
<dbReference type="InterPro" id="IPR055416">
    <property type="entry name" value="RBD_LARS1"/>
</dbReference>
<feature type="domain" description="Leucine--tRNA ligase RagD-binding" evidence="13">
    <location>
        <begin position="943"/>
        <end position="1012"/>
    </location>
</feature>
<dbReference type="SUPFAM" id="SSF47323">
    <property type="entry name" value="Anticodon-binding domain of a subclass of class I aminoacyl-tRNA synthetases"/>
    <property type="match status" value="1"/>
</dbReference>
<keyword evidence="5 9" id="KW-0067">ATP-binding</keyword>
<name>A0A1I7SSN8_BURXY</name>
<keyword evidence="6 9" id="KW-0648">Protein biosynthesis</keyword>
<dbReference type="eggNOG" id="KOG0437">
    <property type="taxonomic scope" value="Eukaryota"/>
</dbReference>
<dbReference type="PANTHER" id="PTHR45794:SF1">
    <property type="entry name" value="LEUCINE--TRNA LIGASE, CYTOPLASMIC"/>
    <property type="match status" value="1"/>
</dbReference>
<evidence type="ECO:0000256" key="9">
    <source>
        <dbReference type="RuleBase" id="RU363039"/>
    </source>
</evidence>
<feature type="domain" description="Aminoacyl-tRNA synthetase class Ia" evidence="10">
    <location>
        <begin position="19"/>
        <end position="105"/>
    </location>
</feature>
<dbReference type="InterPro" id="IPR009080">
    <property type="entry name" value="tRNAsynth_Ia_anticodon-bd"/>
</dbReference>
<dbReference type="InterPro" id="IPR009008">
    <property type="entry name" value="Val/Leu/Ile-tRNA-synth_edit"/>
</dbReference>
<dbReference type="EC" id="6.1.1.4" evidence="2"/>
<comment type="similarity">
    <text evidence="1 9">Belongs to the class-I aminoacyl-tRNA synthetase family.</text>
</comment>
<sequence>MAVKERRKVHELLEVESNIHELWNKEKPFESDAPEDENSKEKKFLVTFPFPYMNGRLHVGHSFTVSKAEFAVGFERMLGKRALFPFAFHATGMPIKACADKLVAEIEEFGNPPVFPEQEEVKVEKSEIDEIIKDKSKSKKSKAVAKSGSSKYQWNIMKSLGLSDEEIPKFADPNYWLDYFPDYCIKDLQRMGVRVDWRRSFMTTERNLYFDSFVRWQFRKLKALNLIDFGKRYTVYSPKDGQPCMDHDRSAGEGAGPQEYTLIKIKVVSDVPEALAKTGKPVFLVAATLRPETMYGQTNCFIHPELNYAAFYVGQNEDEIFVATKRAARNMSYQGFTKETGVVKYVDGCEALKGQVFIGAKLKAPLATYEHVYALPMMTIKEDKGTGVVTSVPSDAPDDLVTLNELKKKPLWREKWGIKDEQVLPFEPVEIIDIPGLSTLSAVLMVEKLKIQSPNEKDKLENAKKEVYLKGFYNGIMMVGNHKGKKTEEVKKLIQNELIESNEAAKYMEPEKLIISRSGDECVVALCDQWYLDYGIESWKEKAKEAVAEMETFGDEVRRNLIHTIDWLHEYACARSFGLGTKLPWDERYLIESLSDSTIYTSYYSFAHILQKGSLDGRDTKNGVQDVKPEALNDAFWEYVLITGAKWTDDIKVPKPIADKCRREFNFWRAPDQRVSGKDLIQNHLSFYVFNHVAIFGNDKNKWPKGIRANGHLLLNSEKMSKSTGNFLTLSEAIDRFSSDGMRLALADAGDGIEDANFVYDVADAGALRLYNLIESTKETVERKNNNGYRSGAFTTIDKYFDNRMAALNALTKDSYIKTEYKNALKYGLFEFQSAKELYREMCGGEEKMHLDLIVKYLRTQVLILSPICPHISEHIWRLLGEKDLLVNQLWPEPQEVDDDLSRQLEFITEVVKTFRQKLQNHLTVKGKKGPKVDPPTEALIYVANKYPSWQAEVLSLLKNLAVDNTFPDNRAIAEKTKESENLKKNKKVMPFVNAVKIDYGVRGDVALSDTCLISQTEVLESCAHYIQYALNLQSFKVLDVEKEETLDPNFVEKCLPLKPLITFN</sequence>
<evidence type="ECO:0000256" key="7">
    <source>
        <dbReference type="ARBA" id="ARBA00023146"/>
    </source>
</evidence>
<keyword evidence="3 9" id="KW-0436">Ligase</keyword>
<dbReference type="WBParaSite" id="BXY_1605500.1">
    <property type="protein sequence ID" value="BXY_1605500.1"/>
    <property type="gene ID" value="BXY_1605500"/>
</dbReference>
<evidence type="ECO:0000259" key="10">
    <source>
        <dbReference type="Pfam" id="PF00133"/>
    </source>
</evidence>
<keyword evidence="7 9" id="KW-0030">Aminoacyl-tRNA synthetase</keyword>
<dbReference type="Gene3D" id="1.10.730.10">
    <property type="entry name" value="Isoleucyl-tRNA Synthetase, Domain 1"/>
    <property type="match status" value="1"/>
</dbReference>
<dbReference type="InterPro" id="IPR013155">
    <property type="entry name" value="M/V/L/I-tRNA-synth_anticd-bd"/>
</dbReference>
<dbReference type="FunFam" id="3.90.740.10:FF:000001">
    <property type="entry name" value="Leucine--tRNA ligase, cytoplasmic"/>
    <property type="match status" value="1"/>
</dbReference>
<dbReference type="GO" id="GO:0002161">
    <property type="term" value="F:aminoacyl-tRNA deacylase activity"/>
    <property type="evidence" value="ECO:0007669"/>
    <property type="project" value="InterPro"/>
</dbReference>
<accession>A0A1I7SSN8</accession>
<dbReference type="GO" id="GO:0004823">
    <property type="term" value="F:leucine-tRNA ligase activity"/>
    <property type="evidence" value="ECO:0007669"/>
    <property type="project" value="UniProtKB-EC"/>
</dbReference>
<keyword evidence="4 9" id="KW-0547">Nucleotide-binding</keyword>
<evidence type="ECO:0000259" key="13">
    <source>
        <dbReference type="Pfam" id="PF24810"/>
    </source>
</evidence>
<evidence type="ECO:0000256" key="4">
    <source>
        <dbReference type="ARBA" id="ARBA00022741"/>
    </source>
</evidence>
<dbReference type="Gene3D" id="3.90.740.10">
    <property type="entry name" value="Valyl/Leucyl/Isoleucyl-tRNA synthetase, editing domain"/>
    <property type="match status" value="1"/>
</dbReference>
<evidence type="ECO:0000259" key="12">
    <source>
        <dbReference type="Pfam" id="PF09334"/>
    </source>
</evidence>
<dbReference type="Proteomes" id="UP000095284">
    <property type="component" value="Unplaced"/>
</dbReference>
<dbReference type="Pfam" id="PF00133">
    <property type="entry name" value="tRNA-synt_1"/>
    <property type="match status" value="1"/>
</dbReference>
<feature type="domain" description="Methionyl/Valyl/Leucyl/Isoleucyl-tRNA synthetase anticodon-binding" evidence="11">
    <location>
        <begin position="798"/>
        <end position="922"/>
    </location>
</feature>
<evidence type="ECO:0000259" key="11">
    <source>
        <dbReference type="Pfam" id="PF08264"/>
    </source>
</evidence>
<dbReference type="GO" id="GO:0005524">
    <property type="term" value="F:ATP binding"/>
    <property type="evidence" value="ECO:0007669"/>
    <property type="project" value="UniProtKB-KW"/>
</dbReference>
<dbReference type="NCBIfam" id="TIGR00395">
    <property type="entry name" value="leuS_arch"/>
    <property type="match status" value="1"/>
</dbReference>
<dbReference type="GO" id="GO:0006429">
    <property type="term" value="P:leucyl-tRNA aminoacylation"/>
    <property type="evidence" value="ECO:0007669"/>
    <property type="project" value="InterPro"/>
</dbReference>
<dbReference type="SUPFAM" id="SSF50677">
    <property type="entry name" value="ValRS/IleRS/LeuRS editing domain"/>
    <property type="match status" value="1"/>
</dbReference>
<evidence type="ECO:0000256" key="1">
    <source>
        <dbReference type="ARBA" id="ARBA00005594"/>
    </source>
</evidence>
<dbReference type="Pfam" id="PF09334">
    <property type="entry name" value="tRNA-synt_1g"/>
    <property type="match status" value="1"/>
</dbReference>
<evidence type="ECO:0000256" key="3">
    <source>
        <dbReference type="ARBA" id="ARBA00022598"/>
    </source>
</evidence>
<dbReference type="InterPro" id="IPR002300">
    <property type="entry name" value="aa-tRNA-synth_Ia"/>
</dbReference>
<evidence type="ECO:0000256" key="5">
    <source>
        <dbReference type="ARBA" id="ARBA00022840"/>
    </source>
</evidence>
<organism evidence="14 15">
    <name type="scientific">Bursaphelenchus xylophilus</name>
    <name type="common">Pinewood nematode worm</name>
    <name type="synonym">Aphelenchoides xylophilus</name>
    <dbReference type="NCBI Taxonomy" id="6326"/>
    <lineage>
        <taxon>Eukaryota</taxon>
        <taxon>Metazoa</taxon>
        <taxon>Ecdysozoa</taxon>
        <taxon>Nematoda</taxon>
        <taxon>Chromadorea</taxon>
        <taxon>Rhabditida</taxon>
        <taxon>Tylenchina</taxon>
        <taxon>Tylenchomorpha</taxon>
        <taxon>Aphelenchoidea</taxon>
        <taxon>Aphelenchoididae</taxon>
        <taxon>Bursaphelenchus</taxon>
    </lineage>
</organism>
<evidence type="ECO:0000256" key="8">
    <source>
        <dbReference type="ARBA" id="ARBA00030520"/>
    </source>
</evidence>
<dbReference type="PANTHER" id="PTHR45794">
    <property type="entry name" value="LEUCYL-TRNA SYNTHETASE"/>
    <property type="match status" value="1"/>
</dbReference>
<feature type="domain" description="Methionyl/Leucyl tRNA synthetase" evidence="12">
    <location>
        <begin position="664"/>
        <end position="761"/>
    </location>
</feature>
<reference evidence="15" key="1">
    <citation type="submission" date="2016-11" db="UniProtKB">
        <authorList>
            <consortium name="WormBaseParasite"/>
        </authorList>
    </citation>
    <scope>IDENTIFICATION</scope>
</reference>
<dbReference type="SUPFAM" id="SSF52374">
    <property type="entry name" value="Nucleotidylyl transferase"/>
    <property type="match status" value="1"/>
</dbReference>
<evidence type="ECO:0000313" key="14">
    <source>
        <dbReference type="Proteomes" id="UP000095284"/>
    </source>
</evidence>
<dbReference type="InterPro" id="IPR014729">
    <property type="entry name" value="Rossmann-like_a/b/a_fold"/>
</dbReference>
<protein>
    <recommendedName>
        <fullName evidence="2">leucine--tRNA ligase</fullName>
        <ecNumber evidence="2">6.1.1.4</ecNumber>
    </recommendedName>
    <alternativeName>
        <fullName evidence="8">Leucyl-tRNA synthetase</fullName>
    </alternativeName>
</protein>
<evidence type="ECO:0000256" key="6">
    <source>
        <dbReference type="ARBA" id="ARBA00022917"/>
    </source>
</evidence>
<evidence type="ECO:0000313" key="15">
    <source>
        <dbReference type="WBParaSite" id="BXY_1605500.1"/>
    </source>
</evidence>
<dbReference type="InterPro" id="IPR004493">
    <property type="entry name" value="Leu-tRNA-synth_Ia_arc/euk"/>
</dbReference>